<accession>A0ABV9QL59</accession>
<dbReference type="Proteomes" id="UP001595916">
    <property type="component" value="Unassembled WGS sequence"/>
</dbReference>
<reference evidence="2" key="1">
    <citation type="journal article" date="2019" name="Int. J. Syst. Evol. Microbiol.">
        <title>The Global Catalogue of Microorganisms (GCM) 10K type strain sequencing project: providing services to taxonomists for standard genome sequencing and annotation.</title>
        <authorList>
            <consortium name="The Broad Institute Genomics Platform"/>
            <consortium name="The Broad Institute Genome Sequencing Center for Infectious Disease"/>
            <person name="Wu L."/>
            <person name="Ma J."/>
        </authorList>
    </citation>
    <scope>NUCLEOTIDE SEQUENCE [LARGE SCALE GENOMIC DNA]</scope>
    <source>
        <strain evidence="2">CCUG 46385</strain>
    </source>
</reference>
<evidence type="ECO:0008006" key="3">
    <source>
        <dbReference type="Google" id="ProtNLM"/>
    </source>
</evidence>
<proteinExistence type="predicted"/>
<dbReference type="EMBL" id="JBHSHL010000033">
    <property type="protein sequence ID" value="MFC4805075.1"/>
    <property type="molecule type" value="Genomic_DNA"/>
</dbReference>
<evidence type="ECO:0000313" key="2">
    <source>
        <dbReference type="Proteomes" id="UP001595916"/>
    </source>
</evidence>
<comment type="caution">
    <text evidence="1">The sequence shown here is derived from an EMBL/GenBank/DDBJ whole genome shotgun (WGS) entry which is preliminary data.</text>
</comment>
<organism evidence="1 2">
    <name type="scientific">Filifactor villosus</name>
    <dbReference type="NCBI Taxonomy" id="29374"/>
    <lineage>
        <taxon>Bacteria</taxon>
        <taxon>Bacillati</taxon>
        <taxon>Bacillota</taxon>
        <taxon>Clostridia</taxon>
        <taxon>Peptostreptococcales</taxon>
        <taxon>Filifactoraceae</taxon>
        <taxon>Filifactor</taxon>
    </lineage>
</organism>
<evidence type="ECO:0000313" key="1">
    <source>
        <dbReference type="EMBL" id="MFC4805075.1"/>
    </source>
</evidence>
<keyword evidence="2" id="KW-1185">Reference proteome</keyword>
<sequence length="234" mass="28254">MVMYEVIREYLRDPETVADEMWEGDEVLWIDWREYDEDIISYVNQRLGDDIVEVEFVDNSKEYGDDIVLVRKGEKMQIPYGDVMDRDVTVRSLNKFLEDDYEIRWFMESLGDDTLGFVVLKAQEWRSLEEEFGEIFVDHYLSRISESTRMFDLDFYESVDYGELRKSNREVAQDILQEVTRLRMELKRLKRRRMQGEIDLVTYVEKEGELEHRLNFLEKDRDFSNNRSVGRTRT</sequence>
<gene>
    <name evidence="1" type="ORF">ACFO4R_08265</name>
</gene>
<protein>
    <recommendedName>
        <fullName evidence="3">Magnesium and cobalt transport protein CorA</fullName>
    </recommendedName>
</protein>
<name>A0ABV9QL59_9FIRM</name>